<keyword evidence="3 11" id="KW-0479">Metal-binding</keyword>
<feature type="domain" description="MsrB" evidence="13">
    <location>
        <begin position="125"/>
        <end position="254"/>
    </location>
</feature>
<evidence type="ECO:0000256" key="11">
    <source>
        <dbReference type="RuleBase" id="RU365044"/>
    </source>
</evidence>
<dbReference type="Ensembl" id="ENSMSIT00000016436.1">
    <property type="protein sequence ID" value="ENSMSIP00000012961.1"/>
    <property type="gene ID" value="ENSMSIG00000011240.1"/>
</dbReference>
<dbReference type="NCBIfam" id="TIGR00357">
    <property type="entry name" value="peptide-methionine (R)-S-oxide reductase MsrB"/>
    <property type="match status" value="1"/>
</dbReference>
<keyword evidence="4 11" id="KW-0862">Zinc</keyword>
<accession>A0A8C6GXY5</accession>
<comment type="cofactor">
    <cofactor evidence="11">
        <name>Zn(2+)</name>
        <dbReference type="ChEBI" id="CHEBI:29105"/>
    </cofactor>
    <text evidence="11">Binds 1 zinc ion per subunit.</text>
</comment>
<evidence type="ECO:0000259" key="13">
    <source>
        <dbReference type="PROSITE" id="PS51790"/>
    </source>
</evidence>
<dbReference type="InterPro" id="IPR002579">
    <property type="entry name" value="Met_Sox_Rdtase_MsrB_dom"/>
</dbReference>
<dbReference type="GO" id="GO:0005739">
    <property type="term" value="C:mitochondrion"/>
    <property type="evidence" value="ECO:0007669"/>
    <property type="project" value="UniProtKB-SubCell"/>
</dbReference>
<dbReference type="GO" id="GO:0006979">
    <property type="term" value="P:response to oxidative stress"/>
    <property type="evidence" value="ECO:0007669"/>
    <property type="project" value="InterPro"/>
</dbReference>
<protein>
    <recommendedName>
        <fullName evidence="11">Peptide-methionine (R)-S-oxide reductase</fullName>
        <ecNumber evidence="11">1.8.4.12</ecNumber>
    </recommendedName>
</protein>
<evidence type="ECO:0000256" key="4">
    <source>
        <dbReference type="ARBA" id="ARBA00022833"/>
    </source>
</evidence>
<evidence type="ECO:0000256" key="2">
    <source>
        <dbReference type="ARBA" id="ARBA00007174"/>
    </source>
</evidence>
<dbReference type="Proteomes" id="UP000694415">
    <property type="component" value="Unplaced"/>
</dbReference>
<dbReference type="Pfam" id="PF01641">
    <property type="entry name" value="SelR"/>
    <property type="match status" value="1"/>
</dbReference>
<dbReference type="GeneTree" id="ENSGT00940000161673"/>
<comment type="catalytic activity">
    <reaction evidence="9">
        <text>[thioredoxin]-disulfide + L-methionine + H2O = L-methionine (R)-S-oxide + [thioredoxin]-dithiol</text>
        <dbReference type="Rhea" id="RHEA:21260"/>
        <dbReference type="Rhea" id="RHEA-COMP:10698"/>
        <dbReference type="Rhea" id="RHEA-COMP:10700"/>
        <dbReference type="ChEBI" id="CHEBI:15377"/>
        <dbReference type="ChEBI" id="CHEBI:29950"/>
        <dbReference type="ChEBI" id="CHEBI:50058"/>
        <dbReference type="ChEBI" id="CHEBI:57844"/>
        <dbReference type="ChEBI" id="CHEBI:58773"/>
        <dbReference type="EC" id="1.8.4.14"/>
    </reaction>
</comment>
<feature type="region of interest" description="Disordered" evidence="12">
    <location>
        <begin position="21"/>
        <end position="71"/>
    </location>
</feature>
<comment type="subcellular location">
    <subcellularLocation>
        <location evidence="1">Mitochondrion</location>
    </subcellularLocation>
</comment>
<dbReference type="GO" id="GO:0030091">
    <property type="term" value="P:protein repair"/>
    <property type="evidence" value="ECO:0007669"/>
    <property type="project" value="InterPro"/>
</dbReference>
<keyword evidence="7" id="KW-0496">Mitochondrion</keyword>
<feature type="compositionally biased region" description="Basic residues" evidence="12">
    <location>
        <begin position="44"/>
        <end position="54"/>
    </location>
</feature>
<evidence type="ECO:0000256" key="9">
    <source>
        <dbReference type="ARBA" id="ARBA00049261"/>
    </source>
</evidence>
<name>A0A8C6GXY5_MUSSI</name>
<organism evidence="14 15">
    <name type="scientific">Mus spicilegus</name>
    <name type="common">Mound-building mouse</name>
    <dbReference type="NCBI Taxonomy" id="10103"/>
    <lineage>
        <taxon>Eukaryota</taxon>
        <taxon>Metazoa</taxon>
        <taxon>Chordata</taxon>
        <taxon>Craniata</taxon>
        <taxon>Vertebrata</taxon>
        <taxon>Euteleostomi</taxon>
        <taxon>Mammalia</taxon>
        <taxon>Eutheria</taxon>
        <taxon>Euarchontoglires</taxon>
        <taxon>Glires</taxon>
        <taxon>Rodentia</taxon>
        <taxon>Myomorpha</taxon>
        <taxon>Muroidea</taxon>
        <taxon>Muridae</taxon>
        <taxon>Murinae</taxon>
        <taxon>Mus</taxon>
        <taxon>Mus</taxon>
    </lineage>
</organism>
<evidence type="ECO:0000256" key="1">
    <source>
        <dbReference type="ARBA" id="ARBA00004173"/>
    </source>
</evidence>
<dbReference type="PROSITE" id="PS51790">
    <property type="entry name" value="MSRB"/>
    <property type="match status" value="1"/>
</dbReference>
<dbReference type="GO" id="GO:0033745">
    <property type="term" value="F:L-methionine-(R)-S-oxide reductase activity"/>
    <property type="evidence" value="ECO:0007669"/>
    <property type="project" value="UniProtKB-EC"/>
</dbReference>
<evidence type="ECO:0000256" key="12">
    <source>
        <dbReference type="SAM" id="MobiDB-lite"/>
    </source>
</evidence>
<evidence type="ECO:0000256" key="8">
    <source>
        <dbReference type="ARBA" id="ARBA00048488"/>
    </source>
</evidence>
<sequence>MIPIRVRYCGRRRQWSPGIFHTLSEDQGQEEQEDKLSGGGRVEHQKKRRARRRGRDLGRGEGSGGGWGLSRLGRKPVGGSVMARLLRALRGLPLLQAPGRLARGCAGSGSKDTGSLTKSKCSLSEADWQKKLTPEQFYVTREKGTEAPFSGMYLNNKETGMYHCVCCDSPLFSSEKKYCSGTGWPSFSEAYGSKGSDESHTGILRRLDTSLGCPRMEVVCKQCEAHLGHVFPDGPKPTGQRFCINSVALKFKPSKP</sequence>
<comment type="similarity">
    <text evidence="2 11">Belongs to the MsrB Met sulfoxide reductase family.</text>
</comment>
<keyword evidence="6 11" id="KW-0560">Oxidoreductase</keyword>
<proteinExistence type="inferred from homology"/>
<evidence type="ECO:0000256" key="7">
    <source>
        <dbReference type="ARBA" id="ARBA00023128"/>
    </source>
</evidence>
<dbReference type="GO" id="GO:0033743">
    <property type="term" value="F:peptide-methionine (R)-S-oxide reductase activity"/>
    <property type="evidence" value="ECO:0007669"/>
    <property type="project" value="UniProtKB-EC"/>
</dbReference>
<evidence type="ECO:0000313" key="14">
    <source>
        <dbReference type="Ensembl" id="ENSMSIP00000012961.1"/>
    </source>
</evidence>
<dbReference type="InterPro" id="IPR011057">
    <property type="entry name" value="Mss4-like_sf"/>
</dbReference>
<dbReference type="EC" id="1.8.4.12" evidence="11"/>
<reference evidence="14" key="2">
    <citation type="submission" date="2025-09" db="UniProtKB">
        <authorList>
            <consortium name="Ensembl"/>
        </authorList>
    </citation>
    <scope>IDENTIFICATION</scope>
</reference>
<dbReference type="GO" id="GO:0046872">
    <property type="term" value="F:metal ion binding"/>
    <property type="evidence" value="ECO:0007669"/>
    <property type="project" value="UniProtKB-KW"/>
</dbReference>
<evidence type="ECO:0000256" key="10">
    <source>
        <dbReference type="ARBA" id="ARBA00054479"/>
    </source>
</evidence>
<evidence type="ECO:0000313" key="15">
    <source>
        <dbReference type="Proteomes" id="UP000694415"/>
    </source>
</evidence>
<dbReference type="FunFam" id="2.170.150.20:FF:000006">
    <property type="entry name" value="Peptide-methionine (R)-S-oxide reductase"/>
    <property type="match status" value="1"/>
</dbReference>
<evidence type="ECO:0000256" key="6">
    <source>
        <dbReference type="ARBA" id="ARBA00023002"/>
    </source>
</evidence>
<dbReference type="PANTHER" id="PTHR10173:SF37">
    <property type="entry name" value="METHIONINE-R-SULFOXIDE REDUCTASE B2, MITOCHONDRIAL"/>
    <property type="match status" value="1"/>
</dbReference>
<dbReference type="InterPro" id="IPR028427">
    <property type="entry name" value="Met_Sox_Rdtase_MsrB"/>
</dbReference>
<reference evidence="14" key="1">
    <citation type="submission" date="2025-08" db="UniProtKB">
        <authorList>
            <consortium name="Ensembl"/>
        </authorList>
    </citation>
    <scope>IDENTIFICATION</scope>
</reference>
<dbReference type="Gene3D" id="2.170.150.20">
    <property type="entry name" value="Peptide methionine sulfoxide reductase"/>
    <property type="match status" value="1"/>
</dbReference>
<dbReference type="PANTHER" id="PTHR10173">
    <property type="entry name" value="METHIONINE SULFOXIDE REDUCTASE"/>
    <property type="match status" value="1"/>
</dbReference>
<evidence type="ECO:0000256" key="5">
    <source>
        <dbReference type="ARBA" id="ARBA00022946"/>
    </source>
</evidence>
<dbReference type="SUPFAM" id="SSF51316">
    <property type="entry name" value="Mss4-like"/>
    <property type="match status" value="1"/>
</dbReference>
<keyword evidence="5" id="KW-0809">Transit peptide</keyword>
<comment type="catalytic activity">
    <reaction evidence="8 11">
        <text>L-methionyl-[protein] + [thioredoxin]-disulfide + H2O = L-methionyl-(R)-S-oxide-[protein] + [thioredoxin]-dithiol</text>
        <dbReference type="Rhea" id="RHEA:24164"/>
        <dbReference type="Rhea" id="RHEA-COMP:10698"/>
        <dbReference type="Rhea" id="RHEA-COMP:10700"/>
        <dbReference type="Rhea" id="RHEA-COMP:12313"/>
        <dbReference type="Rhea" id="RHEA-COMP:12314"/>
        <dbReference type="ChEBI" id="CHEBI:15377"/>
        <dbReference type="ChEBI" id="CHEBI:16044"/>
        <dbReference type="ChEBI" id="CHEBI:29950"/>
        <dbReference type="ChEBI" id="CHEBI:45764"/>
        <dbReference type="ChEBI" id="CHEBI:50058"/>
        <dbReference type="EC" id="1.8.4.12"/>
    </reaction>
</comment>
<keyword evidence="15" id="KW-1185">Reference proteome</keyword>
<comment type="function">
    <text evidence="10">Methionine-sulfoxide reductase that specifically reduces methionine (R)-sulfoxide back to methionine. While in many cases, methionine oxidation is the result of random oxidation following oxidative stress, methionine oxidation is also a post-translational modification that takes place on specific residue. Upon oxidative stress, may play a role in the preservation of mitochondrial integrity by decreasing the intracellular reactive oxygen species build-up through its scavenging role, hence contributing to cell survival and protein maintenance.</text>
</comment>
<comment type="function">
    <text evidence="11">Methionine-sulfoxide reductase that specifically reduces methionine (R)-sulfoxide back to methionine. While in many cases methionine oxidation is the result of random oxidation following oxidative stress, methionine oxidation is also a post-translational modification that takes place on specific residues.</text>
</comment>
<evidence type="ECO:0000256" key="3">
    <source>
        <dbReference type="ARBA" id="ARBA00022723"/>
    </source>
</evidence>
<dbReference type="AlphaFoldDB" id="A0A8C6GXY5"/>